<dbReference type="SUPFAM" id="SSF103473">
    <property type="entry name" value="MFS general substrate transporter"/>
    <property type="match status" value="1"/>
</dbReference>
<comment type="caution">
    <text evidence="9">The sequence shown here is derived from an EMBL/GenBank/DDBJ whole genome shotgun (WGS) entry which is preliminary data.</text>
</comment>
<evidence type="ECO:0000256" key="2">
    <source>
        <dbReference type="ARBA" id="ARBA00022448"/>
    </source>
</evidence>
<feature type="domain" description="Major facilitator superfamily (MFS) profile" evidence="8">
    <location>
        <begin position="4"/>
        <end position="383"/>
    </location>
</feature>
<feature type="transmembrane region" description="Helical" evidence="6">
    <location>
        <begin position="156"/>
        <end position="176"/>
    </location>
</feature>
<feature type="transmembrane region" description="Helical" evidence="6">
    <location>
        <begin position="42"/>
        <end position="61"/>
    </location>
</feature>
<name>A0ABV4E3N6_9GAMM</name>
<feature type="signal peptide" evidence="7">
    <location>
        <begin position="1"/>
        <end position="18"/>
    </location>
</feature>
<feature type="transmembrane region" description="Helical" evidence="6">
    <location>
        <begin position="348"/>
        <end position="367"/>
    </location>
</feature>
<protein>
    <submittedName>
        <fullName evidence="9">MFS transporter</fullName>
    </submittedName>
</protein>
<dbReference type="PRINTS" id="PR01036">
    <property type="entry name" value="TCRTETB"/>
</dbReference>
<dbReference type="Pfam" id="PF07690">
    <property type="entry name" value="MFS_1"/>
    <property type="match status" value="1"/>
</dbReference>
<proteinExistence type="predicted"/>
<dbReference type="PROSITE" id="PS50850">
    <property type="entry name" value="MFS"/>
    <property type="match status" value="1"/>
</dbReference>
<dbReference type="EMBL" id="JBGFFX010000001">
    <property type="protein sequence ID" value="MEY8769528.1"/>
    <property type="molecule type" value="Genomic_DNA"/>
</dbReference>
<evidence type="ECO:0000313" key="9">
    <source>
        <dbReference type="EMBL" id="MEY8769528.1"/>
    </source>
</evidence>
<keyword evidence="10" id="KW-1185">Reference proteome</keyword>
<reference evidence="9 10" key="1">
    <citation type="submission" date="2024-07" db="EMBL/GenBank/DDBJ databases">
        <authorList>
            <person name="Hebao G."/>
        </authorList>
    </citation>
    <scope>NUCLEOTIDE SEQUENCE [LARGE SCALE GENOMIC DNA]</scope>
    <source>
        <strain evidence="9 10">ACCC 02193</strain>
    </source>
</reference>
<evidence type="ECO:0000256" key="6">
    <source>
        <dbReference type="SAM" id="Phobius"/>
    </source>
</evidence>
<feature type="transmembrane region" description="Helical" evidence="6">
    <location>
        <begin position="197"/>
        <end position="222"/>
    </location>
</feature>
<keyword evidence="7" id="KW-0732">Signal</keyword>
<evidence type="ECO:0000259" key="8">
    <source>
        <dbReference type="PROSITE" id="PS50850"/>
    </source>
</evidence>
<feature type="transmembrane region" description="Helical" evidence="6">
    <location>
        <begin position="281"/>
        <end position="301"/>
    </location>
</feature>
<keyword evidence="4 6" id="KW-1133">Transmembrane helix</keyword>
<dbReference type="Proteomes" id="UP001565243">
    <property type="component" value="Unassembled WGS sequence"/>
</dbReference>
<evidence type="ECO:0000313" key="10">
    <source>
        <dbReference type="Proteomes" id="UP001565243"/>
    </source>
</evidence>
<evidence type="ECO:0000256" key="7">
    <source>
        <dbReference type="SAM" id="SignalP"/>
    </source>
</evidence>
<dbReference type="PANTHER" id="PTHR42718:SF9">
    <property type="entry name" value="MAJOR FACILITATOR SUPERFAMILY MULTIDRUG TRANSPORTER MFSC"/>
    <property type="match status" value="1"/>
</dbReference>
<dbReference type="RefSeq" id="WP_301253448.1">
    <property type="nucleotide sequence ID" value="NZ_JBGFFX010000001.1"/>
</dbReference>
<evidence type="ECO:0000256" key="5">
    <source>
        <dbReference type="ARBA" id="ARBA00023136"/>
    </source>
</evidence>
<feature type="chain" id="PRO_5045060672" evidence="7">
    <location>
        <begin position="19"/>
        <end position="383"/>
    </location>
</feature>
<keyword evidence="2" id="KW-0813">Transport</keyword>
<accession>A0ABV4E3N6</accession>
<dbReference type="InterPro" id="IPR011701">
    <property type="entry name" value="MFS"/>
</dbReference>
<feature type="transmembrane region" description="Helical" evidence="6">
    <location>
        <begin position="73"/>
        <end position="93"/>
    </location>
</feature>
<feature type="transmembrane region" description="Helical" evidence="6">
    <location>
        <begin position="253"/>
        <end position="275"/>
    </location>
</feature>
<evidence type="ECO:0000256" key="1">
    <source>
        <dbReference type="ARBA" id="ARBA00004141"/>
    </source>
</evidence>
<sequence length="383" mass="41054">MNRVYLYLVMAASVSALATDMIVPALPDLQKVFQVDYSLIQLSVSGFLIIYAISQLCVGFVSERLGKIKTITAGFIVFSAGSLLCYMAENIYLLMAGRFIQAVGAGAGPVLSRAIAKDSFPAESLKKALSDISSASAIVPLLAPLAGGAMLGYVSWNYIFLTMFIFGIITVILAPKSLPGSGEKPEEYNGSFMTTEFFSGTALVSLILSSLFCFITLTPVIFIENLKFTPFQYSLVFSLSVLFFIAGNQASKLNAFTNPFLLFGINALSLVPLIIGNPDPVLYLLSAIVFNFTLGAYYPVAHFTALQIKGNKTGVASSLTGFTQTVCAGVISYCVTKSTSLGIGFEKVMGLSGLSLAILSLLVVSYLRRAKCRTGKETKLRNL</sequence>
<keyword evidence="5 6" id="KW-0472">Membrane</keyword>
<organism evidence="9 10">
    <name type="scientific">Erwinia aeris</name>
    <dbReference type="NCBI Taxonomy" id="3239803"/>
    <lineage>
        <taxon>Bacteria</taxon>
        <taxon>Pseudomonadati</taxon>
        <taxon>Pseudomonadota</taxon>
        <taxon>Gammaproteobacteria</taxon>
        <taxon>Enterobacterales</taxon>
        <taxon>Erwiniaceae</taxon>
        <taxon>Erwinia</taxon>
    </lineage>
</organism>
<dbReference type="PANTHER" id="PTHR42718">
    <property type="entry name" value="MAJOR FACILITATOR SUPERFAMILY MULTIDRUG TRANSPORTER MFSC"/>
    <property type="match status" value="1"/>
</dbReference>
<evidence type="ECO:0000256" key="3">
    <source>
        <dbReference type="ARBA" id="ARBA00022692"/>
    </source>
</evidence>
<feature type="transmembrane region" description="Helical" evidence="6">
    <location>
        <begin position="228"/>
        <end position="246"/>
    </location>
</feature>
<keyword evidence="3 6" id="KW-0812">Transmembrane</keyword>
<gene>
    <name evidence="9" type="ORF">AB6T85_03610</name>
</gene>
<dbReference type="Gene3D" id="1.20.1720.10">
    <property type="entry name" value="Multidrug resistance protein D"/>
    <property type="match status" value="1"/>
</dbReference>
<dbReference type="InterPro" id="IPR020846">
    <property type="entry name" value="MFS_dom"/>
</dbReference>
<dbReference type="InterPro" id="IPR036259">
    <property type="entry name" value="MFS_trans_sf"/>
</dbReference>
<feature type="transmembrane region" description="Helical" evidence="6">
    <location>
        <begin position="313"/>
        <end position="336"/>
    </location>
</feature>
<evidence type="ECO:0000256" key="4">
    <source>
        <dbReference type="ARBA" id="ARBA00022989"/>
    </source>
</evidence>
<comment type="subcellular location">
    <subcellularLocation>
        <location evidence="1">Membrane</location>
        <topology evidence="1">Multi-pass membrane protein</topology>
    </subcellularLocation>
</comment>